<proteinExistence type="predicted"/>
<keyword evidence="2" id="KW-0732">Signal</keyword>
<organism evidence="5">
    <name type="scientific">Enterobius vermicularis</name>
    <name type="common">Human pinworm</name>
    <dbReference type="NCBI Taxonomy" id="51028"/>
    <lineage>
        <taxon>Eukaryota</taxon>
        <taxon>Metazoa</taxon>
        <taxon>Ecdysozoa</taxon>
        <taxon>Nematoda</taxon>
        <taxon>Chromadorea</taxon>
        <taxon>Rhabditida</taxon>
        <taxon>Spirurina</taxon>
        <taxon>Oxyuridomorpha</taxon>
        <taxon>Oxyuroidea</taxon>
        <taxon>Oxyuridae</taxon>
        <taxon>Enterobius</taxon>
    </lineage>
</organism>
<keyword evidence="4" id="KW-1185">Reference proteome</keyword>
<dbReference type="Pfam" id="PF10853">
    <property type="entry name" value="DUF2650"/>
    <property type="match status" value="1"/>
</dbReference>
<sequence length="108" mass="11827">MRCFCLLLTILLLISLASAIGNSMQTSKLLSASHCKQNTSEPGVGTLCPKETMFIYYECCSPGSLTITECCALVKIWLMVALVGVILSFILGICFWLVRYGSALFCRC</sequence>
<keyword evidence="1" id="KW-0812">Transmembrane</keyword>
<dbReference type="InterPro" id="IPR022559">
    <property type="entry name" value="SUP-1-like"/>
</dbReference>
<dbReference type="Proteomes" id="UP000274131">
    <property type="component" value="Unassembled WGS sequence"/>
</dbReference>
<evidence type="ECO:0000313" key="3">
    <source>
        <dbReference type="EMBL" id="VDD97870.1"/>
    </source>
</evidence>
<dbReference type="EMBL" id="UXUI01015535">
    <property type="protein sequence ID" value="VDD97870.1"/>
    <property type="molecule type" value="Genomic_DNA"/>
</dbReference>
<evidence type="ECO:0000313" key="5">
    <source>
        <dbReference type="WBParaSite" id="EVEC_0001348501-mRNA-1"/>
    </source>
</evidence>
<name>A0A0N4VR25_ENTVE</name>
<feature type="signal peptide" evidence="2">
    <location>
        <begin position="1"/>
        <end position="19"/>
    </location>
</feature>
<dbReference type="OrthoDB" id="5856120at2759"/>
<accession>A0A0N4VR25</accession>
<dbReference type="PANTHER" id="PTHR34149:SF12">
    <property type="entry name" value="MEMBRANE PROTEIN UL56"/>
    <property type="match status" value="1"/>
</dbReference>
<evidence type="ECO:0000313" key="4">
    <source>
        <dbReference type="Proteomes" id="UP000274131"/>
    </source>
</evidence>
<protein>
    <submittedName>
        <fullName evidence="3 5">Uncharacterized protein</fullName>
    </submittedName>
</protein>
<evidence type="ECO:0000256" key="2">
    <source>
        <dbReference type="SAM" id="SignalP"/>
    </source>
</evidence>
<reference evidence="3 4" key="2">
    <citation type="submission" date="2018-10" db="EMBL/GenBank/DDBJ databases">
        <authorList>
            <consortium name="Pathogen Informatics"/>
        </authorList>
    </citation>
    <scope>NUCLEOTIDE SEQUENCE [LARGE SCALE GENOMIC DNA]</scope>
</reference>
<evidence type="ECO:0000256" key="1">
    <source>
        <dbReference type="SAM" id="Phobius"/>
    </source>
</evidence>
<dbReference type="AlphaFoldDB" id="A0A0N4VR25"/>
<feature type="chain" id="PRO_5043123142" evidence="2">
    <location>
        <begin position="20"/>
        <end position="108"/>
    </location>
</feature>
<keyword evidence="1" id="KW-1133">Transmembrane helix</keyword>
<feature type="transmembrane region" description="Helical" evidence="1">
    <location>
        <begin position="76"/>
        <end position="98"/>
    </location>
</feature>
<dbReference type="PANTHER" id="PTHR34149">
    <property type="entry name" value="PROTEIN CBG11905-RELATED"/>
    <property type="match status" value="1"/>
</dbReference>
<keyword evidence="1" id="KW-0472">Membrane</keyword>
<gene>
    <name evidence="3" type="ORF">EVEC_LOCUS12621</name>
</gene>
<reference evidence="5" key="1">
    <citation type="submission" date="2017-02" db="UniProtKB">
        <authorList>
            <consortium name="WormBaseParasite"/>
        </authorList>
    </citation>
    <scope>IDENTIFICATION</scope>
</reference>
<dbReference type="WBParaSite" id="EVEC_0001348501-mRNA-1">
    <property type="protein sequence ID" value="EVEC_0001348501-mRNA-1"/>
    <property type="gene ID" value="EVEC_0001348501"/>
</dbReference>